<keyword evidence="3" id="KW-0328">Glycosyltransferase</keyword>
<organism evidence="7 8">
    <name type="scientific">Pristionchus mayeri</name>
    <dbReference type="NCBI Taxonomy" id="1317129"/>
    <lineage>
        <taxon>Eukaryota</taxon>
        <taxon>Metazoa</taxon>
        <taxon>Ecdysozoa</taxon>
        <taxon>Nematoda</taxon>
        <taxon>Chromadorea</taxon>
        <taxon>Rhabditida</taxon>
        <taxon>Rhabditina</taxon>
        <taxon>Diplogasteromorpha</taxon>
        <taxon>Diplogasteroidea</taxon>
        <taxon>Neodiplogasteridae</taxon>
        <taxon>Pristionchus</taxon>
    </lineage>
</organism>
<sequence length="294" mass="32729">KGPLDDQVQNIIRQVGEMHRSCDMLAANSSFIRLLVDSKFDVAFTYQYHYCPIGAIHAAGIPTWIWLDVGALMDSIAEFAGVPQPPSYCTPITMDAGNELTFAERINSFLGQRDTQKQYKALIGLETAAWRKYHGDNPDLQKLASDAPLIIVNSHELYELPSPSLHNIINIGSVGISSKNAKNLTGEFAARVDASNLGHIVISYGSLTPMYLMPETWRNAFIRACTAFPDVQFLIRHEHPEDIQPLLPPNAFAAVAAAERLTVASESSRNRRSWWIQHTPDNLFIGNIINKTKK</sequence>
<keyword evidence="5" id="KW-0732">Signal</keyword>
<protein>
    <recommendedName>
        <fullName evidence="2">glucuronosyltransferase</fullName>
        <ecNumber evidence="2">2.4.1.17</ecNumber>
    </recommendedName>
</protein>
<dbReference type="Pfam" id="PF00201">
    <property type="entry name" value="UDPGT"/>
    <property type="match status" value="1"/>
</dbReference>
<dbReference type="PANTHER" id="PTHR48043:SF145">
    <property type="entry name" value="FI06409P-RELATED"/>
    <property type="match status" value="1"/>
</dbReference>
<reference evidence="8" key="1">
    <citation type="submission" date="2022-10" db="EMBL/GenBank/DDBJ databases">
        <title>Genome assembly of Pristionchus species.</title>
        <authorList>
            <person name="Yoshida K."/>
            <person name="Sommer R.J."/>
        </authorList>
    </citation>
    <scope>NUCLEOTIDE SEQUENCE [LARGE SCALE GENOMIC DNA]</scope>
    <source>
        <strain evidence="8">RS5460</strain>
    </source>
</reference>
<evidence type="ECO:0000256" key="1">
    <source>
        <dbReference type="ARBA" id="ARBA00009995"/>
    </source>
</evidence>
<keyword evidence="4" id="KW-0808">Transferase</keyword>
<dbReference type="SUPFAM" id="SSF53756">
    <property type="entry name" value="UDP-Glycosyltransferase/glycogen phosphorylase"/>
    <property type="match status" value="1"/>
</dbReference>
<accession>A0AAN4ZIM4</accession>
<evidence type="ECO:0000256" key="5">
    <source>
        <dbReference type="ARBA" id="ARBA00022729"/>
    </source>
</evidence>
<comment type="catalytic activity">
    <reaction evidence="6">
        <text>glucuronate acceptor + UDP-alpha-D-glucuronate = acceptor beta-D-glucuronoside + UDP + H(+)</text>
        <dbReference type="Rhea" id="RHEA:21032"/>
        <dbReference type="ChEBI" id="CHEBI:15378"/>
        <dbReference type="ChEBI" id="CHEBI:58052"/>
        <dbReference type="ChEBI" id="CHEBI:58223"/>
        <dbReference type="ChEBI" id="CHEBI:132367"/>
        <dbReference type="ChEBI" id="CHEBI:132368"/>
        <dbReference type="EC" id="2.4.1.17"/>
    </reaction>
</comment>
<dbReference type="Proteomes" id="UP001328107">
    <property type="component" value="Unassembled WGS sequence"/>
</dbReference>
<gene>
    <name evidence="7" type="ORF">PMAYCL1PPCAC_09238</name>
</gene>
<evidence type="ECO:0000256" key="6">
    <source>
        <dbReference type="ARBA" id="ARBA00047475"/>
    </source>
</evidence>
<evidence type="ECO:0000313" key="7">
    <source>
        <dbReference type="EMBL" id="GMR39043.1"/>
    </source>
</evidence>
<name>A0AAN4ZIM4_9BILA</name>
<dbReference type="InterPro" id="IPR050271">
    <property type="entry name" value="UDP-glycosyltransferase"/>
</dbReference>
<comment type="caution">
    <text evidence="7">The sequence shown here is derived from an EMBL/GenBank/DDBJ whole genome shotgun (WGS) entry which is preliminary data.</text>
</comment>
<feature type="non-terminal residue" evidence="7">
    <location>
        <position position="1"/>
    </location>
</feature>
<dbReference type="InterPro" id="IPR002213">
    <property type="entry name" value="UDP_glucos_trans"/>
</dbReference>
<keyword evidence="8" id="KW-1185">Reference proteome</keyword>
<dbReference type="EC" id="2.4.1.17" evidence="2"/>
<comment type="similarity">
    <text evidence="1">Belongs to the UDP-glycosyltransferase family.</text>
</comment>
<proteinExistence type="inferred from homology"/>
<dbReference type="EMBL" id="BTRK01000002">
    <property type="protein sequence ID" value="GMR39043.1"/>
    <property type="molecule type" value="Genomic_DNA"/>
</dbReference>
<dbReference type="AlphaFoldDB" id="A0AAN4ZIM4"/>
<evidence type="ECO:0000256" key="3">
    <source>
        <dbReference type="ARBA" id="ARBA00022676"/>
    </source>
</evidence>
<evidence type="ECO:0000256" key="2">
    <source>
        <dbReference type="ARBA" id="ARBA00012544"/>
    </source>
</evidence>
<evidence type="ECO:0000256" key="4">
    <source>
        <dbReference type="ARBA" id="ARBA00022679"/>
    </source>
</evidence>
<evidence type="ECO:0000313" key="8">
    <source>
        <dbReference type="Proteomes" id="UP001328107"/>
    </source>
</evidence>
<dbReference type="PANTHER" id="PTHR48043">
    <property type="entry name" value="EG:EG0003.4 PROTEIN-RELATED"/>
    <property type="match status" value="1"/>
</dbReference>
<dbReference type="GO" id="GO:0015020">
    <property type="term" value="F:glucuronosyltransferase activity"/>
    <property type="evidence" value="ECO:0007669"/>
    <property type="project" value="UniProtKB-EC"/>
</dbReference>